<evidence type="ECO:0000313" key="2">
    <source>
        <dbReference type="EMBL" id="KAF0745662.1"/>
    </source>
</evidence>
<dbReference type="CDD" id="cd00821">
    <property type="entry name" value="PH"/>
    <property type="match status" value="1"/>
</dbReference>
<dbReference type="PROSITE" id="PS50003">
    <property type="entry name" value="PH_DOMAIN"/>
    <property type="match status" value="3"/>
</dbReference>
<dbReference type="SUPFAM" id="SSF50729">
    <property type="entry name" value="PH domain-like"/>
    <property type="match status" value="3"/>
</dbReference>
<dbReference type="AlphaFoldDB" id="A0A6G0XYG3"/>
<dbReference type="FunFam" id="2.30.29.30:FF:000286">
    <property type="entry name" value="PH-protein kinase domain containing protein"/>
    <property type="match status" value="1"/>
</dbReference>
<keyword evidence="3" id="KW-1185">Reference proteome</keyword>
<name>A0A6G0XYG3_9STRA</name>
<protein>
    <recommendedName>
        <fullName evidence="1">PH domain-containing protein</fullName>
    </recommendedName>
</protein>
<gene>
    <name evidence="2" type="ORF">Ae201684_000114</name>
</gene>
<comment type="caution">
    <text evidence="2">The sequence shown here is derived from an EMBL/GenBank/DDBJ whole genome shotgun (WGS) entry which is preliminary data.</text>
</comment>
<accession>A0A6G0XYG3</accession>
<dbReference type="EMBL" id="VJMJ01000001">
    <property type="protein sequence ID" value="KAF0745662.1"/>
    <property type="molecule type" value="Genomic_DNA"/>
</dbReference>
<dbReference type="InterPro" id="IPR051707">
    <property type="entry name" value="PI-Interact_SigTrans_Reg"/>
</dbReference>
<proteinExistence type="predicted"/>
<dbReference type="VEuPathDB" id="FungiDB:AeMF1_013762"/>
<dbReference type="SMART" id="SM00233">
    <property type="entry name" value="PH"/>
    <property type="match status" value="3"/>
</dbReference>
<dbReference type="Proteomes" id="UP000481153">
    <property type="component" value="Unassembled WGS sequence"/>
</dbReference>
<feature type="domain" description="PH" evidence="1">
    <location>
        <begin position="287"/>
        <end position="383"/>
    </location>
</feature>
<sequence length="429" mass="48398">MCRRIVLSFQDIIHEHPGKGIVQLPSRMRITPSTASSFSFVRSFSSTNNSPCPMESSYASVELEPQHSFGLSASLSSRSWLSKYKSASQSRLDAPSILVSGYLTMRRHAVPNWTTRFFVLQENGRLSYYSDKLTRKMGEVCLIKVSLWDGEPFGFMFSTTKQVTYYVSAGSESERHRWLEALSDFRGETSDADHEGYLSKQRTLVPGFRRCYFVLHGTKITQFSDEDTYRTSAAPLATFEVKIAGRWKAESSGLYIQATSGKMLFLCAENDHDVQEWLKALPTTLEPMACAGWLTKQGHKRKNWKKRYFVLRGRTISYFPDFDSSNSRLMKPLGEVMVQQAAAWDGADFGFMFVTSENIPYYVFADNERDVAKWLAALGKTLQPTSSLPTVETKSCPRCGSVLTGSRYCGACGFDFVKFFTPPSSLSEL</sequence>
<feature type="domain" description="PH" evidence="1">
    <location>
        <begin position="191"/>
        <end position="286"/>
    </location>
</feature>
<evidence type="ECO:0000313" key="3">
    <source>
        <dbReference type="Proteomes" id="UP000481153"/>
    </source>
</evidence>
<dbReference type="PANTHER" id="PTHR14336">
    <property type="entry name" value="TANDEM PH DOMAIN CONTAINING PROTEIN"/>
    <property type="match status" value="1"/>
</dbReference>
<evidence type="ECO:0000259" key="1">
    <source>
        <dbReference type="PROSITE" id="PS50003"/>
    </source>
</evidence>
<feature type="domain" description="PH" evidence="1">
    <location>
        <begin position="96"/>
        <end position="187"/>
    </location>
</feature>
<dbReference type="InterPro" id="IPR011993">
    <property type="entry name" value="PH-like_dom_sf"/>
</dbReference>
<dbReference type="InterPro" id="IPR001849">
    <property type="entry name" value="PH_domain"/>
</dbReference>
<dbReference type="Pfam" id="PF00169">
    <property type="entry name" value="PH"/>
    <property type="match status" value="3"/>
</dbReference>
<reference evidence="2 3" key="1">
    <citation type="submission" date="2019-07" db="EMBL/GenBank/DDBJ databases">
        <title>Genomics analysis of Aphanomyces spp. identifies a new class of oomycete effector associated with host adaptation.</title>
        <authorList>
            <person name="Gaulin E."/>
        </authorList>
    </citation>
    <scope>NUCLEOTIDE SEQUENCE [LARGE SCALE GENOMIC DNA]</scope>
    <source>
        <strain evidence="2 3">ATCC 201684</strain>
    </source>
</reference>
<dbReference type="Gene3D" id="2.30.29.30">
    <property type="entry name" value="Pleckstrin-homology domain (PH domain)/Phosphotyrosine-binding domain (PTB)"/>
    <property type="match status" value="3"/>
</dbReference>
<organism evidence="2 3">
    <name type="scientific">Aphanomyces euteiches</name>
    <dbReference type="NCBI Taxonomy" id="100861"/>
    <lineage>
        <taxon>Eukaryota</taxon>
        <taxon>Sar</taxon>
        <taxon>Stramenopiles</taxon>
        <taxon>Oomycota</taxon>
        <taxon>Saprolegniomycetes</taxon>
        <taxon>Saprolegniales</taxon>
        <taxon>Verrucalvaceae</taxon>
        <taxon>Aphanomyces</taxon>
    </lineage>
</organism>